<sequence>MLPGPTARPIAETGARRTRTGGPGRVVSVLVAVGLVAGLPGLAGAAPAAAAPTPAAVTTAPAAVSLSVVAGPTRGGTTVDLSGSGVGATTRVLFGTTAVTRVTRISSTRVRVVTPAHRAGLASVRVTTPAGTSPDSPRSTFAFDVVPTVSALSTHTSTTRGGTVVTITGTGLLRTSSVRFGTVAGTGLTHLSATQVRVTAPARTAGTVDVRVTTPGGTSAVTAADRFAYKATPVAPAPTVTGLSVSAGPTRGGTTVLVSGTGFTGATAATFGGTAARLTVLSSTRVRVLSPTRPAGVVHVQVRTPGCTSRTSTASAYAYDAVPTLTGLSRASGPTAGGATVTLTGTGLTRATSVRFGSTTTTRVVHVSATTLRVTTPARPVGTVDVRVTTPGGLSAVTTRARYTYQAPPAVTALSTTAGPLRGGTTVTVSGLRLTGATRVAFGGTSAAFTVLSPTTIRATSPAHGAGLVGVTVTTPYGTSRAAAAATFTYHPTPVLTSVSPQTGPPAGGTVVTLTGTGLTRVGAVRFGATPATGLVRVSDTTVRVTTPAHASGPVDVQLTSPGGTSAAGTGTRYTYGWPPVVTSLSVDAGPLKGGTVVTLTGSHLGDATSVQFGSVTGTGLVRVSDTSLRVTSPAQVEGAVAVRVVNVNGTSPVTPAGVFTYVGVPAVSALSTPAGPLKGGVVVILTGTRLGLASRVDFGGVPGTALVRLSDTRLQVTAPARPVGPVDVRVTTPGGQSPVVAAARFTYQALPTVSSVSPALAPTKGGTVVTLTGAAYDRVSSVTFGGVAATSVTRLSATQLRVTLPAHAEGDVDVRVTTPGGTAVVAPGARFSYQNPPVVSSVTPASGPLGVSTVVTLSGTSFTNVGAVQFGDVAATSWKRVSATSLTAVVPARTATGLVSVRVTTRAGTVLRPDGFTYVAGATLGTGQTLSAGTALRSPSGGYVATMQADGNLVITTSGGTRRWTSATSGPGNRLQVRADGNVVILRTNGTVAWSSGTNGWTGASLTLTDGGLLQARQGTTTVWDHRGVRYDRILPGQVLRPGESIIATNGAWSLLMRTDGNLVLNSSTGLRRWAAFTTGNGNTAAMQTDGNFVVRNTRGVTQWSTKTSGAGSVIRVLGTANVAVYRGSTITWAITGGPAPTNWKCYSRATQDCIQRFGYYGQRAWNYPVDPWGNNCTNFSAYRLSRDGVKNPGNLGNATTWDTNARAKGFAVDQRPRVGDIAQWNSNHVAYVDWVSSDGNTVAISESGYGGTVLGSTYTSMSGRRILTRGSYSWPSNFIHFR</sequence>
<dbReference type="Gene3D" id="2.60.40.10">
    <property type="entry name" value="Immunoglobulins"/>
    <property type="match status" value="10"/>
</dbReference>
<evidence type="ECO:0008006" key="7">
    <source>
        <dbReference type="Google" id="ProtNLM"/>
    </source>
</evidence>
<dbReference type="PANTHER" id="PTHR46769">
    <property type="entry name" value="POLYCYSTIC KIDNEY AND HEPATIC DISEASE 1 (AUTOSOMAL RECESSIVE)-LIKE 1"/>
    <property type="match status" value="1"/>
</dbReference>
<dbReference type="InterPro" id="IPR013783">
    <property type="entry name" value="Ig-like_fold"/>
</dbReference>
<dbReference type="Gene3D" id="2.90.10.10">
    <property type="entry name" value="Bulb-type lectin domain"/>
    <property type="match status" value="2"/>
</dbReference>
<protein>
    <recommendedName>
        <fullName evidence="7">IPT/TIG domain-containing protein</fullName>
    </recommendedName>
</protein>
<dbReference type="PANTHER" id="PTHR46769:SF2">
    <property type="entry name" value="FIBROCYSTIN-L ISOFORM 2 PRECURSOR-RELATED"/>
    <property type="match status" value="1"/>
</dbReference>
<dbReference type="RefSeq" id="WP_081920620.1">
    <property type="nucleotide sequence ID" value="NZ_BMNZ01000007.1"/>
</dbReference>
<gene>
    <name evidence="5" type="ORF">GCM10009721_35930</name>
</gene>
<dbReference type="Gene3D" id="2.90.10.30">
    <property type="match status" value="1"/>
</dbReference>
<dbReference type="SUPFAM" id="SSF51110">
    <property type="entry name" value="alpha-D-mannose-specific plant lectins"/>
    <property type="match status" value="2"/>
</dbReference>
<dbReference type="InterPro" id="IPR052387">
    <property type="entry name" value="Fibrocystin"/>
</dbReference>
<evidence type="ECO:0000259" key="4">
    <source>
        <dbReference type="PROSITE" id="PS50927"/>
    </source>
</evidence>
<dbReference type="PROSITE" id="PS50911">
    <property type="entry name" value="CHAP"/>
    <property type="match status" value="1"/>
</dbReference>
<evidence type="ECO:0000256" key="1">
    <source>
        <dbReference type="ARBA" id="ARBA00022729"/>
    </source>
</evidence>
<evidence type="ECO:0000256" key="2">
    <source>
        <dbReference type="SAM" id="MobiDB-lite"/>
    </source>
</evidence>
<feature type="region of interest" description="Disordered" evidence="2">
    <location>
        <begin position="1"/>
        <end position="22"/>
    </location>
</feature>
<reference evidence="6" key="1">
    <citation type="journal article" date="2019" name="Int. J. Syst. Evol. Microbiol.">
        <title>The Global Catalogue of Microorganisms (GCM) 10K type strain sequencing project: providing services to taxonomists for standard genome sequencing and annotation.</title>
        <authorList>
            <consortium name="The Broad Institute Genomics Platform"/>
            <consortium name="The Broad Institute Genome Sequencing Center for Infectious Disease"/>
            <person name="Wu L."/>
            <person name="Ma J."/>
        </authorList>
    </citation>
    <scope>NUCLEOTIDE SEQUENCE [LARGE SCALE GENOMIC DNA]</scope>
    <source>
        <strain evidence="6">JCM 1365</strain>
    </source>
</reference>
<evidence type="ECO:0000313" key="5">
    <source>
        <dbReference type="EMBL" id="GGN05278.1"/>
    </source>
</evidence>
<keyword evidence="1" id="KW-0732">Signal</keyword>
<accession>A0ABQ2IAE4</accession>
<dbReference type="PROSITE" id="PS50927">
    <property type="entry name" value="BULB_LECTIN"/>
    <property type="match status" value="2"/>
</dbReference>
<keyword evidence="6" id="KW-1185">Reference proteome</keyword>
<dbReference type="InterPro" id="IPR014756">
    <property type="entry name" value="Ig_E-set"/>
</dbReference>
<dbReference type="InterPro" id="IPR007921">
    <property type="entry name" value="CHAP_dom"/>
</dbReference>
<dbReference type="InterPro" id="IPR038765">
    <property type="entry name" value="Papain-like_cys_pep_sf"/>
</dbReference>
<dbReference type="Proteomes" id="UP000623461">
    <property type="component" value="Unassembled WGS sequence"/>
</dbReference>
<organism evidence="5 6">
    <name type="scientific">Terrabacter tumescens</name>
    <dbReference type="NCBI Taxonomy" id="60443"/>
    <lineage>
        <taxon>Bacteria</taxon>
        <taxon>Bacillati</taxon>
        <taxon>Actinomycetota</taxon>
        <taxon>Actinomycetes</taxon>
        <taxon>Micrococcales</taxon>
        <taxon>Intrasporangiaceae</taxon>
        <taxon>Terrabacter</taxon>
    </lineage>
</organism>
<dbReference type="SMART" id="SM00429">
    <property type="entry name" value="IPT"/>
    <property type="match status" value="10"/>
</dbReference>
<dbReference type="InterPro" id="IPR036426">
    <property type="entry name" value="Bulb-type_lectin_dom_sf"/>
</dbReference>
<dbReference type="SUPFAM" id="SSF54001">
    <property type="entry name" value="Cysteine proteinases"/>
    <property type="match status" value="1"/>
</dbReference>
<dbReference type="Pfam" id="PF05257">
    <property type="entry name" value="CHAP"/>
    <property type="match status" value="1"/>
</dbReference>
<dbReference type="EMBL" id="BMNZ01000007">
    <property type="protein sequence ID" value="GGN05278.1"/>
    <property type="molecule type" value="Genomic_DNA"/>
</dbReference>
<dbReference type="Pfam" id="PF01833">
    <property type="entry name" value="TIG"/>
    <property type="match status" value="10"/>
</dbReference>
<feature type="domain" description="Bulb-type lectin" evidence="4">
    <location>
        <begin position="1032"/>
        <end position="1139"/>
    </location>
</feature>
<evidence type="ECO:0000259" key="3">
    <source>
        <dbReference type="PROSITE" id="PS50911"/>
    </source>
</evidence>
<evidence type="ECO:0000313" key="6">
    <source>
        <dbReference type="Proteomes" id="UP000623461"/>
    </source>
</evidence>
<dbReference type="InterPro" id="IPR002909">
    <property type="entry name" value="IPT_dom"/>
</dbReference>
<dbReference type="InterPro" id="IPR001480">
    <property type="entry name" value="Bulb-type_lectin_dom"/>
</dbReference>
<dbReference type="Gene3D" id="3.90.1720.10">
    <property type="entry name" value="endopeptidase domain like (from Nostoc punctiforme)"/>
    <property type="match status" value="1"/>
</dbReference>
<comment type="caution">
    <text evidence="5">The sequence shown here is derived from an EMBL/GenBank/DDBJ whole genome shotgun (WGS) entry which is preliminary data.</text>
</comment>
<feature type="domain" description="Peptidase C51" evidence="3">
    <location>
        <begin position="1153"/>
        <end position="1282"/>
    </location>
</feature>
<dbReference type="CDD" id="cd00603">
    <property type="entry name" value="IPT_PCSR"/>
    <property type="match status" value="2"/>
</dbReference>
<feature type="domain" description="Bulb-type lectin" evidence="4">
    <location>
        <begin position="922"/>
        <end position="1029"/>
    </location>
</feature>
<dbReference type="CDD" id="cd00102">
    <property type="entry name" value="IPT"/>
    <property type="match status" value="7"/>
</dbReference>
<name>A0ABQ2IAE4_9MICO</name>
<dbReference type="SUPFAM" id="SSF81296">
    <property type="entry name" value="E set domains"/>
    <property type="match status" value="10"/>
</dbReference>
<proteinExistence type="predicted"/>
<dbReference type="SMART" id="SM00108">
    <property type="entry name" value="B_lectin"/>
    <property type="match status" value="2"/>
</dbReference>